<keyword evidence="2" id="KW-0812">Transmembrane</keyword>
<dbReference type="KEGG" id="cfon:HZU75_08300"/>
<protein>
    <submittedName>
        <fullName evidence="3">Uncharacterized protein</fullName>
    </submittedName>
</protein>
<organism evidence="3 4">
    <name type="scientific">Chitinibacter fontanus</name>
    <dbReference type="NCBI Taxonomy" id="1737446"/>
    <lineage>
        <taxon>Bacteria</taxon>
        <taxon>Pseudomonadati</taxon>
        <taxon>Pseudomonadota</taxon>
        <taxon>Betaproteobacteria</taxon>
        <taxon>Neisseriales</taxon>
        <taxon>Chitinibacteraceae</taxon>
        <taxon>Chitinibacter</taxon>
    </lineage>
</organism>
<feature type="compositionally biased region" description="Basic and acidic residues" evidence="1">
    <location>
        <begin position="135"/>
        <end position="147"/>
    </location>
</feature>
<dbReference type="Proteomes" id="UP000510822">
    <property type="component" value="Chromosome"/>
</dbReference>
<sequence length="278" mass="31029">MSLPNTLGFSLINIAVATAIGFTSITAGAANNEFKYLNGTTASSTHSELESRGYSKIHNELNNNQNQVIWWNAEQKDCVVTNEKFSKTTSIYDVSKNDCDPYITSKSSISPVVGLLAGAAAIAGIAAIANHNKHKQQDREKEARNNEEYDQGYNDGRNNYHRYGSHSDAYNNGYEAARNERNDSYNRYSDNGYNHHNNSFHNYGSNQRYIKVSDLNNIRASSGEQELIDRGFHEIDGNKGWRSSSVLWVNDDAQECVSVTTKDGRFQMPIVVGMNQCS</sequence>
<evidence type="ECO:0000313" key="3">
    <source>
        <dbReference type="EMBL" id="QLI81527.1"/>
    </source>
</evidence>
<feature type="region of interest" description="Disordered" evidence="1">
    <location>
        <begin position="131"/>
        <end position="171"/>
    </location>
</feature>
<gene>
    <name evidence="3" type="ORF">HZU75_08300</name>
</gene>
<evidence type="ECO:0000256" key="1">
    <source>
        <dbReference type="SAM" id="MobiDB-lite"/>
    </source>
</evidence>
<keyword evidence="4" id="KW-1185">Reference proteome</keyword>
<dbReference type="EMBL" id="CP058952">
    <property type="protein sequence ID" value="QLI81527.1"/>
    <property type="molecule type" value="Genomic_DNA"/>
</dbReference>
<reference evidence="3 4" key="1">
    <citation type="journal article" date="2016" name="Int. J. Syst. Evol. Microbiol.">
        <title>Chitinibacter fontanus sp. nov., isolated from a spring.</title>
        <authorList>
            <person name="Sheu S.Y."/>
            <person name="Li Y.S."/>
            <person name="Young C.C."/>
            <person name="Chen W.M."/>
        </authorList>
    </citation>
    <scope>NUCLEOTIDE SEQUENCE [LARGE SCALE GENOMIC DNA]</scope>
    <source>
        <strain evidence="3 4">STM-7</strain>
    </source>
</reference>
<keyword evidence="2" id="KW-1133">Transmembrane helix</keyword>
<dbReference type="RefSeq" id="WP_180308652.1">
    <property type="nucleotide sequence ID" value="NZ_CP058952.1"/>
</dbReference>
<proteinExistence type="predicted"/>
<name>A0A7D5ZGP8_9NEIS</name>
<keyword evidence="2" id="KW-0472">Membrane</keyword>
<feature type="transmembrane region" description="Helical" evidence="2">
    <location>
        <begin position="7"/>
        <end position="30"/>
    </location>
</feature>
<accession>A0A7D5ZGP8</accession>
<evidence type="ECO:0000313" key="4">
    <source>
        <dbReference type="Proteomes" id="UP000510822"/>
    </source>
</evidence>
<dbReference type="AlphaFoldDB" id="A0A7D5ZGP8"/>
<feature type="transmembrane region" description="Helical" evidence="2">
    <location>
        <begin position="109"/>
        <end position="129"/>
    </location>
</feature>
<evidence type="ECO:0000256" key="2">
    <source>
        <dbReference type="SAM" id="Phobius"/>
    </source>
</evidence>